<dbReference type="InterPro" id="IPR010920">
    <property type="entry name" value="LSM_dom_sf"/>
</dbReference>
<keyword evidence="3 5" id="KW-1133">Transmembrane helix</keyword>
<evidence type="ECO:0000256" key="1">
    <source>
        <dbReference type="ARBA" id="ARBA00004370"/>
    </source>
</evidence>
<accession>A0A219B1Y2</accession>
<dbReference type="Pfam" id="PF00924">
    <property type="entry name" value="MS_channel_2nd"/>
    <property type="match status" value="1"/>
</dbReference>
<keyword evidence="2 5" id="KW-0812">Transmembrane</keyword>
<feature type="transmembrane region" description="Helical" evidence="5">
    <location>
        <begin position="20"/>
        <end position="43"/>
    </location>
</feature>
<sequence>MTPDLTIFAHEGWLTEWAGAALFGSLAVALALLLHAALYRVLLRLARGSSIDSDELVVAKIGRPLRWALVAVAIAYTAQEVPALAAIWARIGGVVVPAIAGWFMIAILKAFAGVAQVRTGLRSADQLTARRRQTRIGILSRLATFVVVMITIALMLLSIPGVRSVGLTLIASAGLAGLAVGAAAQPALRSLIAGIQMALTEPIHIEDVVIVEGRWGWVEEIRTTYVILRSWDQRRFVVPVTKFLEDSFESWSWPDEKLFGSVFLYVDPATDVAPLREELQRLVRSNKRWNGKRADIMVTDTQPGSMEVRAVVSASDAITLFDLRCDVREGLMDFIRRDMPEAILRHRVERQLAPGLSPADPSASAD</sequence>
<evidence type="ECO:0000256" key="5">
    <source>
        <dbReference type="SAM" id="Phobius"/>
    </source>
</evidence>
<feature type="transmembrane region" description="Helical" evidence="5">
    <location>
        <begin position="138"/>
        <end position="159"/>
    </location>
</feature>
<gene>
    <name evidence="7" type="ORF">B5C34_15075</name>
</gene>
<evidence type="ECO:0000256" key="2">
    <source>
        <dbReference type="ARBA" id="ARBA00022692"/>
    </source>
</evidence>
<organism evidence="7 8">
    <name type="scientific">Pacificimonas flava</name>
    <dbReference type="NCBI Taxonomy" id="1234595"/>
    <lineage>
        <taxon>Bacteria</taxon>
        <taxon>Pseudomonadati</taxon>
        <taxon>Pseudomonadota</taxon>
        <taxon>Alphaproteobacteria</taxon>
        <taxon>Sphingomonadales</taxon>
        <taxon>Sphingosinicellaceae</taxon>
        <taxon>Pacificimonas</taxon>
    </lineage>
</organism>
<dbReference type="PANTHER" id="PTHR30566:SF25">
    <property type="entry name" value="INNER MEMBRANE PROTEIN"/>
    <property type="match status" value="1"/>
</dbReference>
<dbReference type="GO" id="GO:0008381">
    <property type="term" value="F:mechanosensitive monoatomic ion channel activity"/>
    <property type="evidence" value="ECO:0007669"/>
    <property type="project" value="UniProtKB-ARBA"/>
</dbReference>
<protein>
    <recommendedName>
        <fullName evidence="6">Mechanosensitive ion channel MscS domain-containing protein</fullName>
    </recommendedName>
</protein>
<comment type="subcellular location">
    <subcellularLocation>
        <location evidence="1">Membrane</location>
    </subcellularLocation>
</comment>
<evidence type="ECO:0000313" key="7">
    <source>
        <dbReference type="EMBL" id="OWV31828.1"/>
    </source>
</evidence>
<comment type="caution">
    <text evidence="7">The sequence shown here is derived from an EMBL/GenBank/DDBJ whole genome shotgun (WGS) entry which is preliminary data.</text>
</comment>
<dbReference type="Gene3D" id="2.30.30.60">
    <property type="match status" value="1"/>
</dbReference>
<keyword evidence="4 5" id="KW-0472">Membrane</keyword>
<dbReference type="InterPro" id="IPR006685">
    <property type="entry name" value="MscS_channel_2nd"/>
</dbReference>
<dbReference type="EMBL" id="NFZT01000007">
    <property type="protein sequence ID" value="OWV31828.1"/>
    <property type="molecule type" value="Genomic_DNA"/>
</dbReference>
<dbReference type="SUPFAM" id="SSF50182">
    <property type="entry name" value="Sm-like ribonucleoproteins"/>
    <property type="match status" value="1"/>
</dbReference>
<name>A0A219B1Y2_9SPHN</name>
<proteinExistence type="predicted"/>
<dbReference type="GO" id="GO:0016020">
    <property type="term" value="C:membrane"/>
    <property type="evidence" value="ECO:0007669"/>
    <property type="project" value="UniProtKB-SubCell"/>
</dbReference>
<dbReference type="Gene3D" id="1.10.287.1260">
    <property type="match status" value="1"/>
</dbReference>
<feature type="transmembrane region" description="Helical" evidence="5">
    <location>
        <begin position="64"/>
        <end position="88"/>
    </location>
</feature>
<feature type="transmembrane region" description="Helical" evidence="5">
    <location>
        <begin position="94"/>
        <end position="117"/>
    </location>
</feature>
<evidence type="ECO:0000256" key="4">
    <source>
        <dbReference type="ARBA" id="ARBA00023136"/>
    </source>
</evidence>
<reference evidence="8" key="1">
    <citation type="submission" date="2017-05" db="EMBL/GenBank/DDBJ databases">
        <authorList>
            <person name="Lin X."/>
        </authorList>
    </citation>
    <scope>NUCLEOTIDE SEQUENCE [LARGE SCALE GENOMIC DNA]</scope>
    <source>
        <strain evidence="8">JLT2012</strain>
    </source>
</reference>
<evidence type="ECO:0000256" key="3">
    <source>
        <dbReference type="ARBA" id="ARBA00022989"/>
    </source>
</evidence>
<dbReference type="InterPro" id="IPR023408">
    <property type="entry name" value="MscS_beta-dom_sf"/>
</dbReference>
<keyword evidence="8" id="KW-1185">Reference proteome</keyword>
<dbReference type="AlphaFoldDB" id="A0A219B1Y2"/>
<evidence type="ECO:0000259" key="6">
    <source>
        <dbReference type="Pfam" id="PF00924"/>
    </source>
</evidence>
<dbReference type="RefSeq" id="WP_088713624.1">
    <property type="nucleotide sequence ID" value="NZ_NFZT01000007.1"/>
</dbReference>
<dbReference type="PANTHER" id="PTHR30566">
    <property type="entry name" value="YNAI-RELATED MECHANOSENSITIVE ION CHANNEL"/>
    <property type="match status" value="1"/>
</dbReference>
<dbReference type="OrthoDB" id="9792218at2"/>
<evidence type="ECO:0000313" key="8">
    <source>
        <dbReference type="Proteomes" id="UP000198462"/>
    </source>
</evidence>
<dbReference type="Proteomes" id="UP000198462">
    <property type="component" value="Unassembled WGS sequence"/>
</dbReference>
<feature type="domain" description="Mechanosensitive ion channel MscS" evidence="6">
    <location>
        <begin position="188"/>
        <end position="251"/>
    </location>
</feature>